<reference evidence="4 5" key="1">
    <citation type="submission" date="2019-08" db="EMBL/GenBank/DDBJ databases">
        <title>In-depth cultivation of the pig gut microbiome towards novel bacterial diversity and tailored functional studies.</title>
        <authorList>
            <person name="Wylensek D."/>
            <person name="Hitch T.C.A."/>
            <person name="Clavel T."/>
        </authorList>
    </citation>
    <scope>NUCLEOTIDE SEQUENCE [LARGE SCALE GENOMIC DNA]</scope>
    <source>
        <strain evidence="4 5">BSM-380-WT-5A</strain>
    </source>
</reference>
<dbReference type="Proteomes" id="UP000440513">
    <property type="component" value="Unassembled WGS sequence"/>
</dbReference>
<evidence type="ECO:0000313" key="4">
    <source>
        <dbReference type="EMBL" id="MST67552.1"/>
    </source>
</evidence>
<evidence type="ECO:0000256" key="1">
    <source>
        <dbReference type="SAM" id="MobiDB-lite"/>
    </source>
</evidence>
<accession>A0A7X2TMQ0</accession>
<proteinExistence type="predicted"/>
<keyword evidence="5" id="KW-1185">Reference proteome</keyword>
<sequence length="241" mass="27008">MRNKMILFFCILLVSLCVPLPTYAEADVLSDVDAELTFTCKIKSFYSDGFIPQAGDTFYIEYTNTENIILSMLLDASECVNDWKEVEMASGTYSITKITYVGDNTDIIQSGYSITSDFSTEEGNCIQLGIGDTQASRVHTEYKDTVFVPGTLQEQNIANGLNEGAGESDMSSEESSSIEKEEQDHLTEDSDINSSQKDKQRAYYEKSTRKIFIQNIPVFVITIIIVILFLGHAMNQRKANR</sequence>
<keyword evidence="3" id="KW-0732">Signal</keyword>
<feature type="chain" id="PRO_5030995249" evidence="3">
    <location>
        <begin position="27"/>
        <end position="241"/>
    </location>
</feature>
<keyword evidence="2" id="KW-1133">Transmembrane helix</keyword>
<feature type="signal peptide" evidence="3">
    <location>
        <begin position="1"/>
        <end position="26"/>
    </location>
</feature>
<name>A0A7X2TMQ0_9FIRM</name>
<feature type="transmembrane region" description="Helical" evidence="2">
    <location>
        <begin position="211"/>
        <end position="231"/>
    </location>
</feature>
<organism evidence="4 5">
    <name type="scientific">Oliverpabstia intestinalis</name>
    <dbReference type="NCBI Taxonomy" id="2606633"/>
    <lineage>
        <taxon>Bacteria</taxon>
        <taxon>Bacillati</taxon>
        <taxon>Bacillota</taxon>
        <taxon>Clostridia</taxon>
        <taxon>Lachnospirales</taxon>
        <taxon>Lachnospiraceae</taxon>
        <taxon>Oliverpabstia</taxon>
    </lineage>
</organism>
<gene>
    <name evidence="4" type="ORF">FYJ57_12700</name>
</gene>
<dbReference type="RefSeq" id="WP_154432922.1">
    <property type="nucleotide sequence ID" value="NZ_VUMS01000030.1"/>
</dbReference>
<evidence type="ECO:0000256" key="2">
    <source>
        <dbReference type="SAM" id="Phobius"/>
    </source>
</evidence>
<evidence type="ECO:0000313" key="5">
    <source>
        <dbReference type="Proteomes" id="UP000440513"/>
    </source>
</evidence>
<protein>
    <submittedName>
        <fullName evidence="4">Uncharacterized protein</fullName>
    </submittedName>
</protein>
<feature type="compositionally biased region" description="Basic and acidic residues" evidence="1">
    <location>
        <begin position="177"/>
        <end position="188"/>
    </location>
</feature>
<dbReference type="EMBL" id="VUMS01000030">
    <property type="protein sequence ID" value="MST67552.1"/>
    <property type="molecule type" value="Genomic_DNA"/>
</dbReference>
<evidence type="ECO:0000256" key="3">
    <source>
        <dbReference type="SAM" id="SignalP"/>
    </source>
</evidence>
<keyword evidence="2" id="KW-0472">Membrane</keyword>
<feature type="region of interest" description="Disordered" evidence="1">
    <location>
        <begin position="161"/>
        <end position="199"/>
    </location>
</feature>
<dbReference type="AlphaFoldDB" id="A0A7X2TMQ0"/>
<comment type="caution">
    <text evidence="4">The sequence shown here is derived from an EMBL/GenBank/DDBJ whole genome shotgun (WGS) entry which is preliminary data.</text>
</comment>
<keyword evidence="2" id="KW-0812">Transmembrane</keyword>